<dbReference type="KEGG" id="ppan:ESD82_15430"/>
<dbReference type="Gene3D" id="1.10.10.10">
    <property type="entry name" value="Winged helix-like DNA-binding domain superfamily/Winged helix DNA-binding domain"/>
    <property type="match status" value="1"/>
</dbReference>
<dbReference type="GeneID" id="51371979"/>
<dbReference type="EMBL" id="CP058690">
    <property type="protein sequence ID" value="QLH15010.1"/>
    <property type="molecule type" value="Genomic_DNA"/>
</dbReference>
<proteinExistence type="predicted"/>
<dbReference type="PANTHER" id="PTHR33221:SF4">
    <property type="entry name" value="HTH-TYPE TRANSCRIPTIONAL REPRESSOR NSRR"/>
    <property type="match status" value="1"/>
</dbReference>
<dbReference type="GO" id="GO:0003700">
    <property type="term" value="F:DNA-binding transcription factor activity"/>
    <property type="evidence" value="ECO:0007669"/>
    <property type="project" value="TreeGrafter"/>
</dbReference>
<dbReference type="RefSeq" id="WP_024844398.1">
    <property type="nucleotide sequence ID" value="NZ_CP038203.1"/>
</dbReference>
<dbReference type="Pfam" id="PF02082">
    <property type="entry name" value="Rrf2"/>
    <property type="match status" value="1"/>
</dbReference>
<dbReference type="GO" id="GO:0003677">
    <property type="term" value="F:DNA binding"/>
    <property type="evidence" value="ECO:0007669"/>
    <property type="project" value="UniProtKB-KW"/>
</dbReference>
<evidence type="ECO:0000313" key="5">
    <source>
        <dbReference type="Proteomes" id="UP000273626"/>
    </source>
</evidence>
<reference evidence="3 7" key="3">
    <citation type="submission" date="2020-07" db="EMBL/GenBank/DDBJ databases">
        <title>The complete genome of Paracoccus pantotrophus ACCC 10489.</title>
        <authorList>
            <person name="Si Y."/>
        </authorList>
    </citation>
    <scope>NUCLEOTIDE SEQUENCE [LARGE SCALE GENOMIC DNA]</scope>
    <source>
        <strain evidence="3 7">ACCC10489</strain>
    </source>
</reference>
<protein>
    <submittedName>
        <fullName evidence="2 4">Rrf2 family transcriptional regulator</fullName>
    </submittedName>
</protein>
<dbReference type="InterPro" id="IPR000944">
    <property type="entry name" value="Tscrpt_reg_Rrf2"/>
</dbReference>
<dbReference type="NCBIfam" id="TIGR00738">
    <property type="entry name" value="rrf2_super"/>
    <property type="match status" value="1"/>
</dbReference>
<reference evidence="4 5" key="1">
    <citation type="submission" date="2018-10" db="EMBL/GenBank/DDBJ databases">
        <title>Genomic Encyclopedia of Archaeal and Bacterial Type Strains, Phase II (KMG-II): from individual species to whole genera.</title>
        <authorList>
            <person name="Goeker M."/>
        </authorList>
    </citation>
    <scope>NUCLEOTIDE SEQUENCE [LARGE SCALE GENOMIC DNA]</scope>
    <source>
        <strain evidence="5">ATCC 35512 / DSM 2944 / CIP 106514 / LMD 82.5 / NBRC 102493 / NCCB 82005 / GB17</strain>
        <strain evidence="4">DSM 2944</strain>
    </source>
</reference>
<evidence type="ECO:0000256" key="1">
    <source>
        <dbReference type="ARBA" id="ARBA00023125"/>
    </source>
</evidence>
<dbReference type="Proteomes" id="UP000326453">
    <property type="component" value="Chromosome 1"/>
</dbReference>
<sequence>MRLTRYTDYAMRVLLYLGREPERLCSIGEIAQAYGISQNHLMKVINDLVHAGFLASLRGRNGGIRLARPPAEINIGALVRHTEDDFDLVGCTSCIIAPACGLTSVLDEAMAGFMAVLDGYSLADVLARRPDFSHLLHPVAPREPARS</sequence>
<gene>
    <name evidence="4" type="ORF">BDE18_1324</name>
    <name evidence="2" type="ORF">ESD82_15430</name>
    <name evidence="3" type="ORF">HYQ43_12190</name>
</gene>
<dbReference type="SUPFAM" id="SSF46785">
    <property type="entry name" value="Winged helix' DNA-binding domain"/>
    <property type="match status" value="1"/>
</dbReference>
<dbReference type="PANTHER" id="PTHR33221">
    <property type="entry name" value="WINGED HELIX-TURN-HELIX TRANSCRIPTIONAL REGULATOR, RRF2 FAMILY"/>
    <property type="match status" value="1"/>
</dbReference>
<dbReference type="Proteomes" id="UP000509322">
    <property type="component" value="Chromosome 2"/>
</dbReference>
<reference evidence="2 6" key="2">
    <citation type="submission" date="2019-01" db="EMBL/GenBank/DDBJ databases">
        <title>Complete Genome Sequence and Annotation of the Paracoccus pantotrophus type strain DSM 2944.</title>
        <authorList>
            <person name="Bockwoldt J.A."/>
            <person name="Zimmermann M."/>
            <person name="Tiso T."/>
            <person name="Blank L.M."/>
        </authorList>
    </citation>
    <scope>NUCLEOTIDE SEQUENCE [LARGE SCALE GENOMIC DNA]</scope>
    <source>
        <strain evidence="2 6">DSM 2944</strain>
    </source>
</reference>
<evidence type="ECO:0000313" key="3">
    <source>
        <dbReference type="EMBL" id="QLH15010.1"/>
    </source>
</evidence>
<dbReference type="OrthoDB" id="9795923at2"/>
<evidence type="ECO:0000313" key="4">
    <source>
        <dbReference type="EMBL" id="RKS52029.1"/>
    </source>
</evidence>
<accession>A0A1I5J2M9</accession>
<evidence type="ECO:0000313" key="2">
    <source>
        <dbReference type="EMBL" id="QFG37519.1"/>
    </source>
</evidence>
<evidence type="ECO:0000313" key="6">
    <source>
        <dbReference type="Proteomes" id="UP000326453"/>
    </source>
</evidence>
<dbReference type="InterPro" id="IPR036388">
    <property type="entry name" value="WH-like_DNA-bd_sf"/>
</dbReference>
<dbReference type="EMBL" id="CP044426">
    <property type="protein sequence ID" value="QFG37519.1"/>
    <property type="molecule type" value="Genomic_DNA"/>
</dbReference>
<keyword evidence="1" id="KW-0238">DNA-binding</keyword>
<dbReference type="InterPro" id="IPR036390">
    <property type="entry name" value="WH_DNA-bd_sf"/>
</dbReference>
<dbReference type="AlphaFoldDB" id="A0A1I5J2M9"/>
<dbReference type="GO" id="GO:0005829">
    <property type="term" value="C:cytosol"/>
    <property type="evidence" value="ECO:0007669"/>
    <property type="project" value="TreeGrafter"/>
</dbReference>
<keyword evidence="5" id="KW-1185">Reference proteome</keyword>
<evidence type="ECO:0000313" key="7">
    <source>
        <dbReference type="Proteomes" id="UP000509322"/>
    </source>
</evidence>
<dbReference type="PROSITE" id="PS51197">
    <property type="entry name" value="HTH_RRF2_2"/>
    <property type="match status" value="1"/>
</dbReference>
<organism evidence="2 6">
    <name type="scientific">Paracoccus pantotrophus</name>
    <name type="common">Thiosphaera pantotropha</name>
    <dbReference type="NCBI Taxonomy" id="82367"/>
    <lineage>
        <taxon>Bacteria</taxon>
        <taxon>Pseudomonadati</taxon>
        <taxon>Pseudomonadota</taxon>
        <taxon>Alphaproteobacteria</taxon>
        <taxon>Rhodobacterales</taxon>
        <taxon>Paracoccaceae</taxon>
        <taxon>Paracoccus</taxon>
    </lineage>
</organism>
<name>A0A1I5J2M9_PARPN</name>
<dbReference type="Proteomes" id="UP000273626">
    <property type="component" value="Unassembled WGS sequence"/>
</dbReference>
<dbReference type="EMBL" id="RBLI01000001">
    <property type="protein sequence ID" value="RKS52029.1"/>
    <property type="molecule type" value="Genomic_DNA"/>
</dbReference>